<evidence type="ECO:0000256" key="3">
    <source>
        <dbReference type="SAM" id="MobiDB-lite"/>
    </source>
</evidence>
<dbReference type="EMBL" id="GL376625">
    <property type="status" value="NOT_ANNOTATED_CDS"/>
    <property type="molecule type" value="Genomic_DNA"/>
</dbReference>
<feature type="region of interest" description="Disordered" evidence="3">
    <location>
        <begin position="719"/>
        <end position="741"/>
    </location>
</feature>
<keyword evidence="5" id="KW-1185">Reference proteome</keyword>
<feature type="compositionally biased region" description="Low complexity" evidence="3">
    <location>
        <begin position="763"/>
        <end position="785"/>
    </location>
</feature>
<feature type="region of interest" description="Disordered" evidence="3">
    <location>
        <begin position="622"/>
        <end position="681"/>
    </location>
</feature>
<proteinExistence type="inferred from homology"/>
<organism evidence="4 5">
    <name type="scientific">Globisporangium ultimum (strain ATCC 200006 / CBS 805.95 / DAOM BR144)</name>
    <name type="common">Pythium ultimum</name>
    <dbReference type="NCBI Taxonomy" id="431595"/>
    <lineage>
        <taxon>Eukaryota</taxon>
        <taxon>Sar</taxon>
        <taxon>Stramenopiles</taxon>
        <taxon>Oomycota</taxon>
        <taxon>Peronosporomycetes</taxon>
        <taxon>Pythiales</taxon>
        <taxon>Pythiaceae</taxon>
        <taxon>Globisporangium</taxon>
    </lineage>
</organism>
<dbReference type="InParanoid" id="K3WM88"/>
<dbReference type="AlphaFoldDB" id="K3WM88"/>
<feature type="region of interest" description="Disordered" evidence="3">
    <location>
        <begin position="763"/>
        <end position="794"/>
    </location>
</feature>
<evidence type="ECO:0000256" key="1">
    <source>
        <dbReference type="ARBA" id="ARBA00006180"/>
    </source>
</evidence>
<reference evidence="5" key="2">
    <citation type="submission" date="2010-04" db="EMBL/GenBank/DDBJ databases">
        <authorList>
            <person name="Buell R."/>
            <person name="Hamilton J."/>
            <person name="Hostetler J."/>
        </authorList>
    </citation>
    <scope>NUCLEOTIDE SEQUENCE [LARGE SCALE GENOMIC DNA]</scope>
    <source>
        <strain evidence="5">DAOM:BR144</strain>
    </source>
</reference>
<dbReference type="eggNOG" id="KOG2073">
    <property type="taxonomic scope" value="Eukaryota"/>
</dbReference>
<dbReference type="HOGENOM" id="CLU_351091_0_0_1"/>
<keyword evidence="2" id="KW-0131">Cell cycle</keyword>
<name>K3WM88_GLOUD</name>
<evidence type="ECO:0000313" key="5">
    <source>
        <dbReference type="Proteomes" id="UP000019132"/>
    </source>
</evidence>
<dbReference type="OMA" id="NEMRHAD"/>
<accession>K3WM88</accession>
<protein>
    <submittedName>
        <fullName evidence="4">Uncharacterized protein</fullName>
    </submittedName>
</protein>
<dbReference type="VEuPathDB" id="FungiDB:PYU1_G006068"/>
<evidence type="ECO:0000313" key="4">
    <source>
        <dbReference type="EnsemblProtists" id="PYU1_T006080"/>
    </source>
</evidence>
<sequence length="794" mass="86930">MSLFSMSDESSMWGKGSSLFNISSPLNDLLEKDDFTLEQVLEEDELIQEVKTRNTKLLEFLSQEQSVLKMIEYVVQTPEDPSDDMRTLKYPYMSCEVICCDIMSITETLAGASEGKIVETLFEFLYQSGPLDSRLAGYFEKIMSMLMVRKPQEMTALMNKNSEKLLKGFVSHADSFSIAELLKRLLQPYHSDYMDEMDFPGMSMGFPPSNAWYGGGNDDDDISVGTPTSSLQKSLAWQYETPVIDLLIANLAPTDSEGKTVDSDVHKHSAEVLVDVIHCGTRAQQNDPASPTSMSSPVSFALLEYLETKEVVEKIIALAIPAGSETFCASSMTSALSVLSALLSRHTNARYSSSEEMPAAVVCTLERIPQISATLKGEDHAAGTLLNQRHQEIPRLGLRRLKLVGLVVLLMQSKYLKVDAALLEANVIDTCLDLFFKFESNNMLHADVESMVVGILENGGQDLLLGLIKNGRLLPRIIEAHKKNDEATAVAKGNSLGYMGHLHRICNMIMSLAEDVRGSTADGSSLNDMTHADSVMELLEEDQSMWTTWEELSSKVLAPIYERERLPLGGVTISSGNDDPYMGFNQSDDLLNAQFAEMLGASGFGSNPSDFEHYFDLKNNDTPMLPEIMNDSSSSEEEDDDEGRFGHTRDSDDGFDFDPRGVASNFPTSETADSTTRSGDATDRWAKFEASGAWANFDDATVPDFNPSFDTTPMDESEILSEKGTETEISTTTSTTTTTTVTETVSEVVTETASAVVAETVTTETASETVSVSSVDSAETSAAVEAKTEEATEG</sequence>
<dbReference type="GO" id="GO:0019888">
    <property type="term" value="F:protein phosphatase regulator activity"/>
    <property type="evidence" value="ECO:0007669"/>
    <property type="project" value="TreeGrafter"/>
</dbReference>
<feature type="compositionally biased region" description="Polar residues" evidence="3">
    <location>
        <begin position="665"/>
        <end position="679"/>
    </location>
</feature>
<dbReference type="InterPro" id="IPR007587">
    <property type="entry name" value="SAPS"/>
</dbReference>
<dbReference type="PANTHER" id="PTHR12634:SF8">
    <property type="entry name" value="FIERY MOUNTAIN, ISOFORM D"/>
    <property type="match status" value="1"/>
</dbReference>
<dbReference type="PANTHER" id="PTHR12634">
    <property type="entry name" value="SIT4 YEAST -ASSOCIATING PROTEIN-RELATED"/>
    <property type="match status" value="1"/>
</dbReference>
<feature type="compositionally biased region" description="Basic and acidic residues" evidence="3">
    <location>
        <begin position="643"/>
        <end position="652"/>
    </location>
</feature>
<feature type="compositionally biased region" description="Low complexity" evidence="3">
    <location>
        <begin position="727"/>
        <end position="741"/>
    </location>
</feature>
<dbReference type="EnsemblProtists" id="PYU1_T006080">
    <property type="protein sequence ID" value="PYU1_T006080"/>
    <property type="gene ID" value="PYU1_G006068"/>
</dbReference>
<reference evidence="5" key="1">
    <citation type="journal article" date="2010" name="Genome Biol.">
        <title>Genome sequence of the necrotrophic plant pathogen Pythium ultimum reveals original pathogenicity mechanisms and effector repertoire.</title>
        <authorList>
            <person name="Levesque C.A."/>
            <person name="Brouwer H."/>
            <person name="Cano L."/>
            <person name="Hamilton J.P."/>
            <person name="Holt C."/>
            <person name="Huitema E."/>
            <person name="Raffaele S."/>
            <person name="Robideau G.P."/>
            <person name="Thines M."/>
            <person name="Win J."/>
            <person name="Zerillo M.M."/>
            <person name="Beakes G.W."/>
            <person name="Boore J.L."/>
            <person name="Busam D."/>
            <person name="Dumas B."/>
            <person name="Ferriera S."/>
            <person name="Fuerstenberg S.I."/>
            <person name="Gachon C.M."/>
            <person name="Gaulin E."/>
            <person name="Govers F."/>
            <person name="Grenville-Briggs L."/>
            <person name="Horner N."/>
            <person name="Hostetler J."/>
            <person name="Jiang R.H."/>
            <person name="Johnson J."/>
            <person name="Krajaejun T."/>
            <person name="Lin H."/>
            <person name="Meijer H.J."/>
            <person name="Moore B."/>
            <person name="Morris P."/>
            <person name="Phuntmart V."/>
            <person name="Puiu D."/>
            <person name="Shetty J."/>
            <person name="Stajich J.E."/>
            <person name="Tripathy S."/>
            <person name="Wawra S."/>
            <person name="van West P."/>
            <person name="Whitty B.R."/>
            <person name="Coutinho P.M."/>
            <person name="Henrissat B."/>
            <person name="Martin F."/>
            <person name="Thomas P.D."/>
            <person name="Tyler B.M."/>
            <person name="De Vries R.P."/>
            <person name="Kamoun S."/>
            <person name="Yandell M."/>
            <person name="Tisserat N."/>
            <person name="Buell C.R."/>
        </authorList>
    </citation>
    <scope>NUCLEOTIDE SEQUENCE</scope>
    <source>
        <strain evidence="5">DAOM:BR144</strain>
    </source>
</reference>
<comment type="similarity">
    <text evidence="1">Belongs to the SAPS family.</text>
</comment>
<dbReference type="Proteomes" id="UP000019132">
    <property type="component" value="Unassembled WGS sequence"/>
</dbReference>
<dbReference type="STRING" id="431595.K3WM88"/>
<dbReference type="Pfam" id="PF04499">
    <property type="entry name" value="SAPS"/>
    <property type="match status" value="1"/>
</dbReference>
<reference evidence="4" key="3">
    <citation type="submission" date="2015-02" db="UniProtKB">
        <authorList>
            <consortium name="EnsemblProtists"/>
        </authorList>
    </citation>
    <scope>IDENTIFICATION</scope>
    <source>
        <strain evidence="4">DAOM BR144</strain>
    </source>
</reference>
<evidence type="ECO:0000256" key="2">
    <source>
        <dbReference type="ARBA" id="ARBA00023306"/>
    </source>
</evidence>
<dbReference type="GO" id="GO:0019903">
    <property type="term" value="F:protein phosphatase binding"/>
    <property type="evidence" value="ECO:0007669"/>
    <property type="project" value="InterPro"/>
</dbReference>